<evidence type="ECO:0000256" key="1">
    <source>
        <dbReference type="SAM" id="MobiDB-lite"/>
    </source>
</evidence>
<dbReference type="SMART" id="SM00597">
    <property type="entry name" value="ZnF_TTF"/>
    <property type="match status" value="1"/>
</dbReference>
<dbReference type="Proteomes" id="UP000324632">
    <property type="component" value="Chromosome 13"/>
</dbReference>
<dbReference type="InterPro" id="IPR008906">
    <property type="entry name" value="HATC_C_dom"/>
</dbReference>
<keyword evidence="4" id="KW-1185">Reference proteome</keyword>
<comment type="caution">
    <text evidence="3">The sequence shown here is derived from an EMBL/GenBank/DDBJ whole genome shotgun (WGS) entry which is preliminary data.</text>
</comment>
<feature type="compositionally biased region" description="Acidic residues" evidence="1">
    <location>
        <begin position="41"/>
        <end position="68"/>
    </location>
</feature>
<dbReference type="PANTHER" id="PTHR45749">
    <property type="match status" value="1"/>
</dbReference>
<feature type="domain" description="TTF-type" evidence="2">
    <location>
        <begin position="112"/>
        <end position="201"/>
    </location>
</feature>
<dbReference type="PANTHER" id="PTHR45749:SF37">
    <property type="entry name" value="OS05G0311600 PROTEIN"/>
    <property type="match status" value="1"/>
</dbReference>
<dbReference type="Pfam" id="PF05699">
    <property type="entry name" value="Dimer_Tnp_hAT"/>
    <property type="match status" value="1"/>
</dbReference>
<protein>
    <submittedName>
        <fullName evidence="3">52 kDa repressor of the inhibitor of the protein kinase</fullName>
    </submittedName>
</protein>
<feature type="region of interest" description="Disordered" evidence="1">
    <location>
        <begin position="1"/>
        <end position="102"/>
    </location>
</feature>
<evidence type="ECO:0000313" key="4">
    <source>
        <dbReference type="Proteomes" id="UP000324632"/>
    </source>
</evidence>
<feature type="compositionally biased region" description="Basic and acidic residues" evidence="1">
    <location>
        <begin position="29"/>
        <end position="40"/>
    </location>
</feature>
<dbReference type="InterPro" id="IPR025398">
    <property type="entry name" value="DUF4371"/>
</dbReference>
<name>A0A5A9NTR1_9TELE</name>
<dbReference type="GO" id="GO:0046983">
    <property type="term" value="F:protein dimerization activity"/>
    <property type="evidence" value="ECO:0007669"/>
    <property type="project" value="InterPro"/>
</dbReference>
<sequence>MKRKKDIMSFFQRKDKVDSETEPNGSGVERARESREPAEREQEELSIGETESEGILEEESETDGETEAESNTPTEEPRVSTSSGPSDISKSREEPPVQPMMNLYPRTLMGDRRRSFKAAWYHIHPWLEYSKQSDSVFCYACRHFSPPKVSETVFDSKLGFNNWKKATYKQGGFAIHARSERHKQAMITWRDYQKAVKSNATLVNALNKEHNKQVQENRDYIKTIGEILLLTATQNIAQRGHNESAESDNKGNFMAILETIAKHDKTVQKRLTSIHNAKYTSKGIQNEVLSCLADMVRTKIIEEVKDSEVYSIMADETKDVKKKEQISLVLRYYFSGAVHESFLHFESADRLDAAGLTDKIIHILESHGLEYKNNLVGQAYDGASVMSGKHSGVQARIKEQAKHAFYIHCNAHCLNLVLVDTVKAIPEVGEFFSLLERLYVFTSGSYVHQKWLGIQKEMYPGAPARELQRLSDTRWACRYMALHTIMDRLPAIKRVLQDIVQEHSGDRSVEARGLLAQIDLQFIVCLVTLHKVFGEAKFLSDMLQSSSLDLSKAVDLVEALVQTLNDYRDESFFDDLWNEVLNTAEQCDTAIQPPAKRPKKLSSQFNADWVLSTVGQRSDSERVKDSFRTTLFYPVLDQMLNELNRRFSSKNCEIMTGIQTLNPTSDVFLKEKSLFPFARMYESNIEDLGHELHQFRRILERKIQSGMQKPSSVVELALFIEPYKEVFFELFKLCKIAVSIPVSTASCERSFSALKLVKTYLRSTMSDDRLSNLGVLSIESRRAKALNLDEFADLFAKKHKNRRIQLM</sequence>
<accession>A0A5A9NTR1</accession>
<evidence type="ECO:0000259" key="2">
    <source>
        <dbReference type="SMART" id="SM00597"/>
    </source>
</evidence>
<evidence type="ECO:0000313" key="3">
    <source>
        <dbReference type="EMBL" id="KAA0713110.1"/>
    </source>
</evidence>
<dbReference type="EMBL" id="SOYY01000013">
    <property type="protein sequence ID" value="KAA0713110.1"/>
    <property type="molecule type" value="Genomic_DNA"/>
</dbReference>
<dbReference type="InterPro" id="IPR012337">
    <property type="entry name" value="RNaseH-like_sf"/>
</dbReference>
<proteinExistence type="predicted"/>
<dbReference type="SUPFAM" id="SSF53098">
    <property type="entry name" value="Ribonuclease H-like"/>
    <property type="match status" value="1"/>
</dbReference>
<organism evidence="3 4">
    <name type="scientific">Triplophysa tibetana</name>
    <dbReference type="NCBI Taxonomy" id="1572043"/>
    <lineage>
        <taxon>Eukaryota</taxon>
        <taxon>Metazoa</taxon>
        <taxon>Chordata</taxon>
        <taxon>Craniata</taxon>
        <taxon>Vertebrata</taxon>
        <taxon>Euteleostomi</taxon>
        <taxon>Actinopterygii</taxon>
        <taxon>Neopterygii</taxon>
        <taxon>Teleostei</taxon>
        <taxon>Ostariophysi</taxon>
        <taxon>Cypriniformes</taxon>
        <taxon>Nemacheilidae</taxon>
        <taxon>Triplophysa</taxon>
    </lineage>
</organism>
<feature type="compositionally biased region" description="Polar residues" evidence="1">
    <location>
        <begin position="71"/>
        <end position="88"/>
    </location>
</feature>
<dbReference type="AlphaFoldDB" id="A0A5A9NTR1"/>
<dbReference type="InterPro" id="IPR006580">
    <property type="entry name" value="Znf_TTF"/>
</dbReference>
<dbReference type="Pfam" id="PF14291">
    <property type="entry name" value="DUF4371"/>
    <property type="match status" value="1"/>
</dbReference>
<gene>
    <name evidence="3" type="ORF">E1301_Tti013626</name>
</gene>
<reference evidence="3 4" key="1">
    <citation type="journal article" date="2019" name="Mol. Ecol. Resour.">
        <title>Chromosome-level genome assembly of Triplophysa tibetana, a fish adapted to the harsh high-altitude environment of the Tibetan Plateau.</title>
        <authorList>
            <person name="Yang X."/>
            <person name="Liu H."/>
            <person name="Ma Z."/>
            <person name="Zou Y."/>
            <person name="Zou M."/>
            <person name="Mao Y."/>
            <person name="Li X."/>
            <person name="Wang H."/>
            <person name="Chen T."/>
            <person name="Wang W."/>
            <person name="Yang R."/>
        </authorList>
    </citation>
    <scope>NUCLEOTIDE SEQUENCE [LARGE SCALE GENOMIC DNA]</scope>
    <source>
        <strain evidence="3">TTIB1903HZAU</strain>
        <tissue evidence="3">Muscle</tissue>
    </source>
</reference>